<name>A0A226BWJ5_9FIRM</name>
<evidence type="ECO:0000313" key="2">
    <source>
        <dbReference type="EMBL" id="OWZ83335.1"/>
    </source>
</evidence>
<dbReference type="SUPFAM" id="SSF54913">
    <property type="entry name" value="GlnB-like"/>
    <property type="match status" value="1"/>
</dbReference>
<evidence type="ECO:0000256" key="1">
    <source>
        <dbReference type="ARBA" id="ARBA00010169"/>
    </source>
</evidence>
<dbReference type="AlphaFoldDB" id="A0A226BWJ5"/>
<gene>
    <name evidence="2" type="ORF">CDO51_09320</name>
</gene>
<dbReference type="InterPro" id="IPR011322">
    <property type="entry name" value="N-reg_PII-like_a/b"/>
</dbReference>
<sequence length="100" mass="11746">MFYITCDSMEEAEKLAKQLVEERLVACINVVPKIKSFFYWEGKAQSEEELLLLGKTRTDVVDQLVERVKYLHSYDVPCVVSWEITEGNEEFLHWIDSEVK</sequence>
<dbReference type="Pfam" id="PF03091">
    <property type="entry name" value="CutA1"/>
    <property type="match status" value="1"/>
</dbReference>
<dbReference type="PANTHER" id="PTHR23419">
    <property type="entry name" value="DIVALENT CATION TOLERANCE CUTA-RELATED"/>
    <property type="match status" value="1"/>
</dbReference>
<dbReference type="InterPro" id="IPR004323">
    <property type="entry name" value="Ion_tolerance_CutA"/>
</dbReference>
<dbReference type="PANTHER" id="PTHR23419:SF8">
    <property type="entry name" value="FI09726P"/>
    <property type="match status" value="1"/>
</dbReference>
<dbReference type="InterPro" id="IPR015867">
    <property type="entry name" value="N-reg_PII/ATP_PRibTrfase_C"/>
</dbReference>
<dbReference type="OrthoDB" id="37622at2"/>
<comment type="similarity">
    <text evidence="1">Belongs to the CutA family.</text>
</comment>
<reference evidence="2 3" key="1">
    <citation type="submission" date="2017-06" db="EMBL/GenBank/DDBJ databases">
        <title>Draft Genome Sequence of Natranaerobius trueperi halophilic, alkalithermophilic bacteria from soda lakes.</title>
        <authorList>
            <person name="Zhao B."/>
        </authorList>
    </citation>
    <scope>NUCLEOTIDE SEQUENCE [LARGE SCALE GENOMIC DNA]</scope>
    <source>
        <strain evidence="2 3">DSM 18760</strain>
    </source>
</reference>
<evidence type="ECO:0000313" key="3">
    <source>
        <dbReference type="Proteomes" id="UP000214588"/>
    </source>
</evidence>
<dbReference type="Proteomes" id="UP000214588">
    <property type="component" value="Unassembled WGS sequence"/>
</dbReference>
<comment type="caution">
    <text evidence="2">The sequence shown here is derived from an EMBL/GenBank/DDBJ whole genome shotgun (WGS) entry which is preliminary data.</text>
</comment>
<dbReference type="EMBL" id="NIQC01000021">
    <property type="protein sequence ID" value="OWZ83335.1"/>
    <property type="molecule type" value="Genomic_DNA"/>
</dbReference>
<protein>
    <submittedName>
        <fullName evidence="2">Divalent-cation tolerance protein CutA</fullName>
    </submittedName>
</protein>
<keyword evidence="3" id="KW-1185">Reference proteome</keyword>
<dbReference type="GO" id="GO:0005507">
    <property type="term" value="F:copper ion binding"/>
    <property type="evidence" value="ECO:0007669"/>
    <property type="project" value="TreeGrafter"/>
</dbReference>
<dbReference type="Gene3D" id="3.30.70.120">
    <property type="match status" value="1"/>
</dbReference>
<organism evidence="2 3">
    <name type="scientific">Natranaerobius trueperi</name>
    <dbReference type="NCBI Taxonomy" id="759412"/>
    <lineage>
        <taxon>Bacteria</taxon>
        <taxon>Bacillati</taxon>
        <taxon>Bacillota</taxon>
        <taxon>Clostridia</taxon>
        <taxon>Natranaerobiales</taxon>
        <taxon>Natranaerobiaceae</taxon>
        <taxon>Natranaerobius</taxon>
    </lineage>
</organism>
<proteinExistence type="inferred from homology"/>
<dbReference type="GO" id="GO:0010038">
    <property type="term" value="P:response to metal ion"/>
    <property type="evidence" value="ECO:0007669"/>
    <property type="project" value="InterPro"/>
</dbReference>
<accession>A0A226BWJ5</accession>